<dbReference type="InterPro" id="IPR001387">
    <property type="entry name" value="Cro/C1-type_HTH"/>
</dbReference>
<dbReference type="GO" id="GO:0003677">
    <property type="term" value="F:DNA binding"/>
    <property type="evidence" value="ECO:0007669"/>
    <property type="project" value="InterPro"/>
</dbReference>
<sequence>MNYQNFVAKVYAELKLRRMTRKDLAKLTGYSENTINVFMSNTDSRDRSDNVAKAISAALHIEL</sequence>
<dbReference type="Gene3D" id="1.10.260.40">
    <property type="entry name" value="lambda repressor-like DNA-binding domains"/>
    <property type="match status" value="1"/>
</dbReference>
<feature type="domain" description="HTH cro/C1-type" evidence="1">
    <location>
        <begin position="14"/>
        <end position="61"/>
    </location>
</feature>
<evidence type="ECO:0000259" key="1">
    <source>
        <dbReference type="Pfam" id="PF13443"/>
    </source>
</evidence>
<name>A0AAW6E1V2_9FIRM</name>
<proteinExistence type="predicted"/>
<dbReference type="EMBL" id="JAQMLS010000009">
    <property type="protein sequence ID" value="MDB8742806.1"/>
    <property type="molecule type" value="Genomic_DNA"/>
</dbReference>
<dbReference type="Proteomes" id="UP001211421">
    <property type="component" value="Unassembled WGS sequence"/>
</dbReference>
<dbReference type="RefSeq" id="WP_118060005.1">
    <property type="nucleotide sequence ID" value="NZ_JADMNX010000009.1"/>
</dbReference>
<comment type="caution">
    <text evidence="2">The sequence shown here is derived from an EMBL/GenBank/DDBJ whole genome shotgun (WGS) entry which is preliminary data.</text>
</comment>
<evidence type="ECO:0000313" key="3">
    <source>
        <dbReference type="Proteomes" id="UP001211421"/>
    </source>
</evidence>
<gene>
    <name evidence="2" type="ORF">PNV70_12115</name>
</gene>
<dbReference type="InterPro" id="IPR010982">
    <property type="entry name" value="Lambda_DNA-bd_dom_sf"/>
</dbReference>
<organism evidence="2 3">
    <name type="scientific">Ruminococcus bicirculans</name>
    <name type="common">ex Wegman et al. 2014</name>
    <dbReference type="NCBI Taxonomy" id="1160721"/>
    <lineage>
        <taxon>Bacteria</taxon>
        <taxon>Bacillati</taxon>
        <taxon>Bacillota</taxon>
        <taxon>Clostridia</taxon>
        <taxon>Eubacteriales</taxon>
        <taxon>Oscillospiraceae</taxon>
        <taxon>Ruminococcus</taxon>
    </lineage>
</organism>
<reference evidence="2" key="1">
    <citation type="submission" date="2023-01" db="EMBL/GenBank/DDBJ databases">
        <title>Human gut microbiome strain richness.</title>
        <authorList>
            <person name="Chen-Liaw A."/>
        </authorList>
    </citation>
    <scope>NUCLEOTIDE SEQUENCE</scope>
    <source>
        <strain evidence="2">D59st1_B8_D59t2_181005</strain>
    </source>
</reference>
<evidence type="ECO:0000313" key="2">
    <source>
        <dbReference type="EMBL" id="MDB8742806.1"/>
    </source>
</evidence>
<dbReference type="SUPFAM" id="SSF47413">
    <property type="entry name" value="lambda repressor-like DNA-binding domains"/>
    <property type="match status" value="1"/>
</dbReference>
<dbReference type="CDD" id="cd00093">
    <property type="entry name" value="HTH_XRE"/>
    <property type="match status" value="1"/>
</dbReference>
<protein>
    <submittedName>
        <fullName evidence="2">Helix-turn-helix transcriptional regulator</fullName>
    </submittedName>
</protein>
<dbReference type="AlphaFoldDB" id="A0AAW6E1V2"/>
<dbReference type="Pfam" id="PF13443">
    <property type="entry name" value="HTH_26"/>
    <property type="match status" value="1"/>
</dbReference>
<accession>A0AAW6E1V2</accession>